<evidence type="ECO:0000313" key="3">
    <source>
        <dbReference type="Proteomes" id="UP000252669"/>
    </source>
</evidence>
<dbReference type="Proteomes" id="UP000252669">
    <property type="component" value="Unassembled WGS sequence"/>
</dbReference>
<protein>
    <recommendedName>
        <fullName evidence="1">DUF7210 domain-containing protein</fullName>
    </recommendedName>
</protein>
<reference evidence="2 3" key="1">
    <citation type="submission" date="2017-10" db="EMBL/GenBank/DDBJ databases">
        <title>Genomics of the genus Arcobacter.</title>
        <authorList>
            <person name="Perez-Cataluna A."/>
            <person name="Figueras M.J."/>
        </authorList>
    </citation>
    <scope>NUCLEOTIDE SEQUENCE [LARGE SCALE GENOMIC DNA]</scope>
    <source>
        <strain evidence="2 3">CECT 9230</strain>
    </source>
</reference>
<sequence>MKVEVLKPLNHKGKTVEIGKIIELDDDTAKKLIVVKAVKTVEEVKAQKNENKNLTIGEQK</sequence>
<dbReference type="RefSeq" id="WP_113894965.1">
    <property type="nucleotide sequence ID" value="NZ_JANJGA010000015.1"/>
</dbReference>
<dbReference type="InterPro" id="IPR055634">
    <property type="entry name" value="DUF7210"/>
</dbReference>
<keyword evidence="3" id="KW-1185">Reference proteome</keyword>
<dbReference type="AlphaFoldDB" id="A0A366MS33"/>
<proteinExistence type="predicted"/>
<evidence type="ECO:0000259" key="1">
    <source>
        <dbReference type="Pfam" id="PF23843"/>
    </source>
</evidence>
<comment type="caution">
    <text evidence="2">The sequence shown here is derived from an EMBL/GenBank/DDBJ whole genome shotgun (WGS) entry which is preliminary data.</text>
</comment>
<feature type="domain" description="DUF7210" evidence="1">
    <location>
        <begin position="1"/>
        <end position="33"/>
    </location>
</feature>
<name>A0A366MS33_9BACT</name>
<accession>A0A366MS33</accession>
<gene>
    <name evidence="2" type="ORF">CRU91_09340</name>
</gene>
<dbReference type="Pfam" id="PF23843">
    <property type="entry name" value="DUF7210"/>
    <property type="match status" value="1"/>
</dbReference>
<dbReference type="EMBL" id="PDKB01000016">
    <property type="protein sequence ID" value="RBQ28414.1"/>
    <property type="molecule type" value="Genomic_DNA"/>
</dbReference>
<organism evidence="2 3">
    <name type="scientific">Aliarcobacter vitoriensis</name>
    <dbReference type="NCBI Taxonomy" id="2011099"/>
    <lineage>
        <taxon>Bacteria</taxon>
        <taxon>Pseudomonadati</taxon>
        <taxon>Campylobacterota</taxon>
        <taxon>Epsilonproteobacteria</taxon>
        <taxon>Campylobacterales</taxon>
        <taxon>Arcobacteraceae</taxon>
        <taxon>Aliarcobacter</taxon>
    </lineage>
</organism>
<evidence type="ECO:0000313" key="2">
    <source>
        <dbReference type="EMBL" id="RBQ28414.1"/>
    </source>
</evidence>